<organism evidence="2 3">
    <name type="scientific">Halocatena salina</name>
    <dbReference type="NCBI Taxonomy" id="2934340"/>
    <lineage>
        <taxon>Archaea</taxon>
        <taxon>Methanobacteriati</taxon>
        <taxon>Methanobacteriota</taxon>
        <taxon>Stenosarchaea group</taxon>
        <taxon>Halobacteria</taxon>
        <taxon>Halobacteriales</taxon>
        <taxon>Natronomonadaceae</taxon>
        <taxon>Halocatena</taxon>
    </lineage>
</organism>
<dbReference type="RefSeq" id="WP_247993808.1">
    <property type="nucleotide sequence ID" value="NZ_CP096019.1"/>
</dbReference>
<keyword evidence="3" id="KW-1185">Reference proteome</keyword>
<dbReference type="AlphaFoldDB" id="A0A8U0A2W9"/>
<dbReference type="GeneID" id="71926683"/>
<dbReference type="KEGG" id="haad:MW046_01510"/>
<reference evidence="2" key="1">
    <citation type="submission" date="2022-04" db="EMBL/GenBank/DDBJ databases">
        <title>Halocatena sp. nov., isolated from a salt lake.</title>
        <authorList>
            <person name="Cui H.-L."/>
        </authorList>
    </citation>
    <scope>NUCLEOTIDE SEQUENCE</scope>
    <source>
        <strain evidence="2">AD-1</strain>
    </source>
</reference>
<keyword evidence="1" id="KW-0812">Transmembrane</keyword>
<feature type="transmembrane region" description="Helical" evidence="1">
    <location>
        <begin position="21"/>
        <end position="44"/>
    </location>
</feature>
<accession>A0A8U0A2W9</accession>
<name>A0A8U0A2W9_9EURY</name>
<feature type="transmembrane region" description="Helical" evidence="1">
    <location>
        <begin position="77"/>
        <end position="95"/>
    </location>
</feature>
<protein>
    <submittedName>
        <fullName evidence="2">Uncharacterized protein</fullName>
    </submittedName>
</protein>
<dbReference type="Proteomes" id="UP000831768">
    <property type="component" value="Chromosome"/>
</dbReference>
<keyword evidence="1" id="KW-1133">Transmembrane helix</keyword>
<proteinExistence type="predicted"/>
<dbReference type="EMBL" id="CP096019">
    <property type="protein sequence ID" value="UPM43139.1"/>
    <property type="molecule type" value="Genomic_DNA"/>
</dbReference>
<sequence>MSDESALQNIRNGFTKIDQLVTLWIALMGAITFGLTAVLSVTLINEPFRLPLYASSILTACATVFIYFSYSDSKTEPILRFGWTTALVFAVLAMVTGSLDPPTSGSLYYIVTALLSWIAALAIGCVAVWTDDWRELLPWG</sequence>
<feature type="transmembrane region" description="Helical" evidence="1">
    <location>
        <begin position="107"/>
        <end position="129"/>
    </location>
</feature>
<gene>
    <name evidence="2" type="ORF">MW046_01510</name>
</gene>
<evidence type="ECO:0000313" key="3">
    <source>
        <dbReference type="Proteomes" id="UP000831768"/>
    </source>
</evidence>
<feature type="transmembrane region" description="Helical" evidence="1">
    <location>
        <begin position="50"/>
        <end position="70"/>
    </location>
</feature>
<evidence type="ECO:0000256" key="1">
    <source>
        <dbReference type="SAM" id="Phobius"/>
    </source>
</evidence>
<evidence type="ECO:0000313" key="2">
    <source>
        <dbReference type="EMBL" id="UPM43139.1"/>
    </source>
</evidence>
<keyword evidence="1" id="KW-0472">Membrane</keyword>